<comment type="caution">
    <text evidence="10">The sequence shown here is derived from an EMBL/GenBank/DDBJ whole genome shotgun (WGS) entry which is preliminary data.</text>
</comment>
<dbReference type="InterPro" id="IPR005467">
    <property type="entry name" value="His_kinase_dom"/>
</dbReference>
<dbReference type="Gene3D" id="1.25.40.10">
    <property type="entry name" value="Tetratricopeptide repeat domain"/>
    <property type="match status" value="2"/>
</dbReference>
<dbReference type="RefSeq" id="WP_256537223.1">
    <property type="nucleotide sequence ID" value="NZ_JANHOH010000001.1"/>
</dbReference>
<keyword evidence="5" id="KW-0547">Nucleotide-binding</keyword>
<evidence type="ECO:0000256" key="1">
    <source>
        <dbReference type="ARBA" id="ARBA00000085"/>
    </source>
</evidence>
<keyword evidence="3" id="KW-0597">Phosphoprotein</keyword>
<dbReference type="Gene3D" id="3.30.565.10">
    <property type="entry name" value="Histidine kinase-like ATPase, C-terminal domain"/>
    <property type="match status" value="1"/>
</dbReference>
<dbReference type="SUPFAM" id="SSF48452">
    <property type="entry name" value="TPR-like"/>
    <property type="match status" value="2"/>
</dbReference>
<dbReference type="EMBL" id="JANHOH010000001">
    <property type="protein sequence ID" value="MCQ6957012.1"/>
    <property type="molecule type" value="Genomic_DNA"/>
</dbReference>
<protein>
    <recommendedName>
        <fullName evidence="2">histidine kinase</fullName>
        <ecNumber evidence="2">2.7.13.3</ecNumber>
    </recommendedName>
</protein>
<feature type="transmembrane region" description="Helical" evidence="8">
    <location>
        <begin position="510"/>
        <end position="527"/>
    </location>
</feature>
<evidence type="ECO:0000256" key="3">
    <source>
        <dbReference type="ARBA" id="ARBA00022553"/>
    </source>
</evidence>
<dbReference type="SUPFAM" id="SSF55874">
    <property type="entry name" value="ATPase domain of HSP90 chaperone/DNA topoisomerase II/histidine kinase"/>
    <property type="match status" value="1"/>
</dbReference>
<dbReference type="InterPro" id="IPR011495">
    <property type="entry name" value="Sig_transdc_His_kin_sub2_dim/P"/>
</dbReference>
<dbReference type="SMART" id="SM00387">
    <property type="entry name" value="HATPase_c"/>
    <property type="match status" value="1"/>
</dbReference>
<dbReference type="InterPro" id="IPR003594">
    <property type="entry name" value="HATPase_dom"/>
</dbReference>
<keyword evidence="8" id="KW-1133">Transmembrane helix</keyword>
<dbReference type="InterPro" id="IPR011990">
    <property type="entry name" value="TPR-like_helical_dom_sf"/>
</dbReference>
<dbReference type="EC" id="2.7.13.3" evidence="2"/>
<keyword evidence="8" id="KW-0472">Membrane</keyword>
<dbReference type="PROSITE" id="PS50109">
    <property type="entry name" value="HIS_KIN"/>
    <property type="match status" value="1"/>
</dbReference>
<keyword evidence="8" id="KW-0812">Transmembrane</keyword>
<proteinExistence type="predicted"/>
<keyword evidence="6 10" id="KW-0418">Kinase</keyword>
<evidence type="ECO:0000256" key="6">
    <source>
        <dbReference type="ARBA" id="ARBA00022777"/>
    </source>
</evidence>
<keyword evidence="7" id="KW-0067">ATP-binding</keyword>
<accession>A0ABT1SXL8</accession>
<keyword evidence="11" id="KW-1185">Reference proteome</keyword>
<evidence type="ECO:0000256" key="2">
    <source>
        <dbReference type="ARBA" id="ARBA00012438"/>
    </source>
</evidence>
<dbReference type="Gene3D" id="3.30.450.20">
    <property type="entry name" value="PAS domain"/>
    <property type="match status" value="1"/>
</dbReference>
<dbReference type="GO" id="GO:0016301">
    <property type="term" value="F:kinase activity"/>
    <property type="evidence" value="ECO:0007669"/>
    <property type="project" value="UniProtKB-KW"/>
</dbReference>
<evidence type="ECO:0000259" key="9">
    <source>
        <dbReference type="PROSITE" id="PS50109"/>
    </source>
</evidence>
<name>A0ABT1SXL8_9SPHI</name>
<reference evidence="10 11" key="1">
    <citation type="submission" date="2022-07" db="EMBL/GenBank/DDBJ databases">
        <title>Mucilaginibacter sp. JC4.</title>
        <authorList>
            <person name="Le V."/>
            <person name="Ko S.-R."/>
            <person name="Ahn C.-Y."/>
            <person name="Oh H.-M."/>
        </authorList>
    </citation>
    <scope>NUCLEOTIDE SEQUENCE [LARGE SCALE GENOMIC DNA]</scope>
    <source>
        <strain evidence="10 11">JC4</strain>
    </source>
</reference>
<evidence type="ECO:0000313" key="11">
    <source>
        <dbReference type="Proteomes" id="UP001204376"/>
    </source>
</evidence>
<evidence type="ECO:0000256" key="4">
    <source>
        <dbReference type="ARBA" id="ARBA00022679"/>
    </source>
</evidence>
<comment type="catalytic activity">
    <reaction evidence="1">
        <text>ATP + protein L-histidine = ADP + protein N-phospho-L-histidine.</text>
        <dbReference type="EC" id="2.7.13.3"/>
    </reaction>
</comment>
<evidence type="ECO:0000256" key="5">
    <source>
        <dbReference type="ARBA" id="ARBA00022741"/>
    </source>
</evidence>
<gene>
    <name evidence="10" type="ORF">NPE20_03550</name>
</gene>
<feature type="domain" description="Histidine kinase" evidence="9">
    <location>
        <begin position="566"/>
        <end position="757"/>
    </location>
</feature>
<evidence type="ECO:0000256" key="7">
    <source>
        <dbReference type="ARBA" id="ARBA00022840"/>
    </source>
</evidence>
<keyword evidence="4" id="KW-0808">Transferase</keyword>
<dbReference type="PANTHER" id="PTHR41523:SF8">
    <property type="entry name" value="ETHYLENE RESPONSE SENSOR PROTEIN"/>
    <property type="match status" value="1"/>
</dbReference>
<dbReference type="Pfam" id="PF07568">
    <property type="entry name" value="HisKA_2"/>
    <property type="match status" value="1"/>
</dbReference>
<evidence type="ECO:0000256" key="8">
    <source>
        <dbReference type="SAM" id="Phobius"/>
    </source>
</evidence>
<sequence length="772" mass="88009">MKSITKLAMKMIRKLLCLIILQTVFLAVYGQDITGNLSVKEAHDLYRSLGKIRDENVRADIFLKLAQYNVMKPGENKIDLDSAAAFIVEAEKSNLKLRDSRVEGYIWLVKSMLTKESGNKKEGKEFVEKSILILNKVSNSPHLGDAYVELASYFNYTVQAELDEKTKIVELAVNALKQEGKTLKLAYSQELLADLYTSNGNQTKALPVLDQALANYQAVHFKMLQGVYIIYSAAYSSNSDYKQGLHYGLLALKTSESLKDSSMQRCQINNIVGVILTKMKEYHKALDYFKNGLKIAQRYNDQGSVLLIVANTVGVYLSLKEYAAALDFMKSIPPKYLKTKDPAFLTLVPWIYCNLYTSLKQPHQAKPYADYLLDMATNHRDLIINKNKVFIVLVRYFTLTRQFSLAYKFLNIGISDLKKNPIEVPIKMKDYYVIWFKLDSASGNYKLAIERLLRYNHIKDSLFDETKNRQLKQIEIDYDLDKKASQIKILNQKTEIQKSGLQKAELMKDLTFGGIIILLIFISLLYRQYRLKQKGNRLVLRSNVLIKQKNQLLEHLLKEKEWLLKEVHHRVKNNLHTVICLLESQAAYLQDDALKAIESSQHRIYAMSLIHQKLYQSEDIKTIDMSVYLPEFIQYLNDSFGTHHLVRFHLEIEPIQLGVSQAIPLALIVNEAVTNSIKYAFAPGFVGIISISMKKYTQDIKLVIADNGVGLDPAITNMPLESLGLKLMNGLSEDINGRIVFENNKGTKIMISFNSDPLDMIQDLSGGINGKK</sequence>
<dbReference type="Proteomes" id="UP001204376">
    <property type="component" value="Unassembled WGS sequence"/>
</dbReference>
<organism evidence="10 11">
    <name type="scientific">Mucilaginibacter aquariorum</name>
    <dbReference type="NCBI Taxonomy" id="2967225"/>
    <lineage>
        <taxon>Bacteria</taxon>
        <taxon>Pseudomonadati</taxon>
        <taxon>Bacteroidota</taxon>
        <taxon>Sphingobacteriia</taxon>
        <taxon>Sphingobacteriales</taxon>
        <taxon>Sphingobacteriaceae</taxon>
        <taxon>Mucilaginibacter</taxon>
    </lineage>
</organism>
<dbReference type="PANTHER" id="PTHR41523">
    <property type="entry name" value="TWO-COMPONENT SYSTEM SENSOR PROTEIN"/>
    <property type="match status" value="1"/>
</dbReference>
<evidence type="ECO:0000313" key="10">
    <source>
        <dbReference type="EMBL" id="MCQ6957012.1"/>
    </source>
</evidence>
<dbReference type="Pfam" id="PF02518">
    <property type="entry name" value="HATPase_c"/>
    <property type="match status" value="1"/>
</dbReference>
<dbReference type="InterPro" id="IPR036890">
    <property type="entry name" value="HATPase_C_sf"/>
</dbReference>